<name>A0A813DAV7_POLGL</name>
<feature type="compositionally biased region" description="Pro residues" evidence="1">
    <location>
        <begin position="11"/>
        <end position="21"/>
    </location>
</feature>
<sequence>GSSAKSKTLTEPPPSPPPPASLGPSAKTVLVAERPTARQTLEAMYPKGRELDTAVEQPSSRRPPPPPASVPPLPSAKTFMLDAPWLEASEASEGSPGTSSSSRHLEPPPPRISCALPPPPPAVREPPTTTVLIEPGTRSAAHVVFDTTPEVLIEPGTRSAAQVVFDSTPEVERDDRSPETALSHLQAAPRLVLDDGTRHRYAAVDDKIESLLAALGAATNSAPAARLRGPPLIARPKSVERSAATSSEPQRMALQQRMGDILEQRARGQAGDRPQRGVDINLKIGALERKIEGLLSSAPTER</sequence>
<feature type="compositionally biased region" description="Pro residues" evidence="1">
    <location>
        <begin position="107"/>
        <end position="124"/>
    </location>
</feature>
<feature type="compositionally biased region" description="Pro residues" evidence="1">
    <location>
        <begin position="61"/>
        <end position="74"/>
    </location>
</feature>
<comment type="caution">
    <text evidence="2">The sequence shown here is derived from an EMBL/GenBank/DDBJ whole genome shotgun (WGS) entry which is preliminary data.</text>
</comment>
<evidence type="ECO:0000313" key="3">
    <source>
        <dbReference type="Proteomes" id="UP000654075"/>
    </source>
</evidence>
<protein>
    <submittedName>
        <fullName evidence="2">Uncharacterized protein</fullName>
    </submittedName>
</protein>
<feature type="region of interest" description="Disordered" evidence="1">
    <location>
        <begin position="220"/>
        <end position="258"/>
    </location>
</feature>
<gene>
    <name evidence="2" type="ORF">PGLA1383_LOCUS4666</name>
</gene>
<feature type="compositionally biased region" description="Low complexity" evidence="1">
    <location>
        <begin position="87"/>
        <end position="102"/>
    </location>
</feature>
<accession>A0A813DAV7</accession>
<dbReference type="EMBL" id="CAJNNV010001764">
    <property type="protein sequence ID" value="CAE8585763.1"/>
    <property type="molecule type" value="Genomic_DNA"/>
</dbReference>
<proteinExistence type="predicted"/>
<dbReference type="Proteomes" id="UP000654075">
    <property type="component" value="Unassembled WGS sequence"/>
</dbReference>
<evidence type="ECO:0000313" key="2">
    <source>
        <dbReference type="EMBL" id="CAE8585763.1"/>
    </source>
</evidence>
<keyword evidence="3" id="KW-1185">Reference proteome</keyword>
<feature type="region of interest" description="Disordered" evidence="1">
    <location>
        <begin position="1"/>
        <end position="129"/>
    </location>
</feature>
<organism evidence="2 3">
    <name type="scientific">Polarella glacialis</name>
    <name type="common">Dinoflagellate</name>
    <dbReference type="NCBI Taxonomy" id="89957"/>
    <lineage>
        <taxon>Eukaryota</taxon>
        <taxon>Sar</taxon>
        <taxon>Alveolata</taxon>
        <taxon>Dinophyceae</taxon>
        <taxon>Suessiales</taxon>
        <taxon>Suessiaceae</taxon>
        <taxon>Polarella</taxon>
    </lineage>
</organism>
<feature type="non-terminal residue" evidence="2">
    <location>
        <position position="302"/>
    </location>
</feature>
<evidence type="ECO:0000256" key="1">
    <source>
        <dbReference type="SAM" id="MobiDB-lite"/>
    </source>
</evidence>
<dbReference type="AlphaFoldDB" id="A0A813DAV7"/>
<reference evidence="2" key="1">
    <citation type="submission" date="2021-02" db="EMBL/GenBank/DDBJ databases">
        <authorList>
            <person name="Dougan E. K."/>
            <person name="Rhodes N."/>
            <person name="Thang M."/>
            <person name="Chan C."/>
        </authorList>
    </citation>
    <scope>NUCLEOTIDE SEQUENCE</scope>
</reference>